<comment type="caution">
    <text evidence="2">The sequence shown here is derived from an EMBL/GenBank/DDBJ whole genome shotgun (WGS) entry which is preliminary data.</text>
</comment>
<dbReference type="PANTHER" id="PTHR30267:SF2">
    <property type="entry name" value="PROTEIN PRKA"/>
    <property type="match status" value="1"/>
</dbReference>
<sequence>MSIFDHYQSRYEAAKEEELTLQEFLGLCKDDKSAYANAAERLLLAIGEPEVIDTAQDPHLSRIFSNRVISRYSEFKDFYGMEDAIEQIVSYLKHAAQGLEERKQILYLLGPVGGGKSSLAEKLKALMQKLPIYVLSADGERSPVNDHPFCLFDVTEDGDLLKQEYGIEKRYIRSIMSPWAAKRLHDFGGDISKFKVIKLRPSILDQVAIAKTEPGDENNQDISSLVGKVDIRKLEHFSQDDPDAYSYSGALCKANQGVMEFVEMFKAPIKVLHPLLTATQEGNFNGTEGLSALPFDGMILAHSNESEWQTFRNNKNNEAFLDRVYIVKVPYCLRVSEEVKIYKKLLEHSELSHAPCSPSTLDLLSQFSILSRLKEPENSSLFSKMRVYDGETLKDTDPKAKSYQEYRDYAGVDEGMSGLSTRFAFKILSRVFNFDQAEVAANPVHLFYVIEQQIEREQFPQETAEKYLEFLKGYLVPRYVEFIGKEIQTAYLESYSEYGQNIFDRYVTYADFWIQDQEYRDPETGQLFDRSSLNAELEKIEKTAGISNPKDFRNEIVNFVLRAKANNNGQNPVWTSYEKLRTVIEKKMFSNTEELLPVISFNAKTSTDDQKKHDDFVARMMEKGYTEKQVRLLSEWYLRVRKSS</sequence>
<evidence type="ECO:0000313" key="2">
    <source>
        <dbReference type="EMBL" id="PMM39288.1"/>
    </source>
</evidence>
<dbReference type="InterPro" id="IPR010650">
    <property type="entry name" value="PrkA_C"/>
</dbReference>
<dbReference type="Pfam" id="PF06798">
    <property type="entry name" value="PrkA"/>
    <property type="match status" value="1"/>
</dbReference>
<dbReference type="SUPFAM" id="SSF52540">
    <property type="entry name" value="P-loop containing nucleoside triphosphate hydrolases"/>
    <property type="match status" value="1"/>
</dbReference>
<dbReference type="AlphaFoldDB" id="A0A2N7JHZ2"/>
<dbReference type="InterPro" id="IPR057741">
    <property type="entry name" value="YeaG"/>
</dbReference>
<dbReference type="Proteomes" id="UP000235533">
    <property type="component" value="Unassembled WGS sequence"/>
</dbReference>
<evidence type="ECO:0000313" key="3">
    <source>
        <dbReference type="Proteomes" id="UP000235533"/>
    </source>
</evidence>
<keyword evidence="2" id="KW-0418">Kinase</keyword>
<accession>A0A2N7JHZ2</accession>
<dbReference type="SMART" id="SM00763">
    <property type="entry name" value="AAA_PrkA"/>
    <property type="match status" value="1"/>
</dbReference>
<dbReference type="PIRSF" id="PIRSF000549">
    <property type="entry name" value="Ser_prot_kin"/>
    <property type="match status" value="1"/>
</dbReference>
<feature type="domain" description="PrkA AAA" evidence="1">
    <location>
        <begin position="19"/>
        <end position="380"/>
    </location>
</feature>
<proteinExistence type="predicted"/>
<dbReference type="NCBIfam" id="NF011999">
    <property type="entry name" value="PRK15455.1"/>
    <property type="match status" value="1"/>
</dbReference>
<dbReference type="InterPro" id="IPR013153">
    <property type="entry name" value="Prk_AAA"/>
</dbReference>
<dbReference type="InterPro" id="IPR016230">
    <property type="entry name" value="PrkA/YeaG"/>
</dbReference>
<protein>
    <submittedName>
        <fullName evidence="2">PrkA family serine protein kinase</fullName>
    </submittedName>
</protein>
<dbReference type="InterPro" id="IPR027417">
    <property type="entry name" value="P-loop_NTPase"/>
</dbReference>
<dbReference type="RefSeq" id="WP_029225287.1">
    <property type="nucleotide sequence ID" value="NZ_MCZF01000315.1"/>
</dbReference>
<reference evidence="3" key="1">
    <citation type="submission" date="2016-07" db="EMBL/GenBank/DDBJ databases">
        <title>Nontailed viruses are major unrecognized killers of bacteria in the ocean.</title>
        <authorList>
            <person name="Kauffman K."/>
            <person name="Hussain F."/>
            <person name="Yang J."/>
            <person name="Arevalo P."/>
            <person name="Brown J."/>
            <person name="Cutler M."/>
            <person name="Kelly L."/>
            <person name="Polz M.F."/>
        </authorList>
    </citation>
    <scope>NUCLEOTIDE SEQUENCE [LARGE SCALE GENOMIC DNA]</scope>
    <source>
        <strain evidence="3">10N.261.48.B5</strain>
    </source>
</reference>
<organism evidence="2 3">
    <name type="scientific">Vibrio splendidus</name>
    <dbReference type="NCBI Taxonomy" id="29497"/>
    <lineage>
        <taxon>Bacteria</taxon>
        <taxon>Pseudomonadati</taxon>
        <taxon>Pseudomonadota</taxon>
        <taxon>Gammaproteobacteria</taxon>
        <taxon>Vibrionales</taxon>
        <taxon>Vibrionaceae</taxon>
        <taxon>Vibrio</taxon>
    </lineage>
</organism>
<keyword evidence="2" id="KW-0808">Transferase</keyword>
<dbReference type="EMBL" id="MCZF01000315">
    <property type="protein sequence ID" value="PMM39288.1"/>
    <property type="molecule type" value="Genomic_DNA"/>
</dbReference>
<dbReference type="Pfam" id="PF08298">
    <property type="entry name" value="AAA_PrkA"/>
    <property type="match status" value="1"/>
</dbReference>
<gene>
    <name evidence="2" type="ORF">BCT54_14070</name>
</gene>
<dbReference type="PANTHER" id="PTHR30267">
    <property type="entry name" value="PROTEIN KINASE PRKA"/>
    <property type="match status" value="1"/>
</dbReference>
<name>A0A2N7JHZ2_VIBSP</name>
<dbReference type="GO" id="GO:0004672">
    <property type="term" value="F:protein kinase activity"/>
    <property type="evidence" value="ECO:0007669"/>
    <property type="project" value="InterPro"/>
</dbReference>
<evidence type="ECO:0000259" key="1">
    <source>
        <dbReference type="SMART" id="SM00763"/>
    </source>
</evidence>
<dbReference type="Gene3D" id="3.40.50.300">
    <property type="entry name" value="P-loop containing nucleotide triphosphate hydrolases"/>
    <property type="match status" value="1"/>
</dbReference>